<evidence type="ECO:0000313" key="4">
    <source>
        <dbReference type="Proteomes" id="UP000219621"/>
    </source>
</evidence>
<reference evidence="4" key="1">
    <citation type="submission" date="2017-09" db="EMBL/GenBank/DDBJ databases">
        <authorList>
            <person name="Varghese N."/>
            <person name="Submissions S."/>
        </authorList>
    </citation>
    <scope>NUCLEOTIDE SEQUENCE [LARGE SCALE GENOMIC DNA]</scope>
    <source>
        <strain evidence="4">USBA 140</strain>
    </source>
</reference>
<dbReference type="AlphaFoldDB" id="A0A286G3Q1"/>
<dbReference type="Proteomes" id="UP000219621">
    <property type="component" value="Unassembled WGS sequence"/>
</dbReference>
<accession>A0A286G3Q1</accession>
<dbReference type="PANTHER" id="PTHR33376">
    <property type="match status" value="1"/>
</dbReference>
<evidence type="ECO:0000256" key="1">
    <source>
        <dbReference type="ARBA" id="ARBA00022729"/>
    </source>
</evidence>
<keyword evidence="4" id="KW-1185">Reference proteome</keyword>
<dbReference type="GO" id="GO:0055085">
    <property type="term" value="P:transmembrane transport"/>
    <property type="evidence" value="ECO:0007669"/>
    <property type="project" value="InterPro"/>
</dbReference>
<sequence>MNAFTTRSRMLAAAAVLSTGLAAGPALAETTWDMPTPYPDNNFHTLNIQKFAEDVKEKTGGELVIKVHPAGSLIKHPEIKNSVRSGVVPVGEFLMSQAQNENPIFGIDSVPFLATDYAASAKLWDAAKPAVDEALQKQGLKVLYTVPWPPQGIYTKQPIDKMDDLKGMKFRAYNTATERVATLAGAVPTQVEVPDLPQAFATGRVDAMITSPSTGANSKAWDYVSHYYDTKAWLPRNIIVVSDKAWRRLDEKTQQAVIDAAAAAESRGLEMSKQETEEKTKVLADNGMTVAQPSDALKQGFADIGKTMTEEWAKTAGESGKAVLDTYRAAN</sequence>
<keyword evidence="1 2" id="KW-0732">Signal</keyword>
<feature type="chain" id="PRO_5013058224" evidence="2">
    <location>
        <begin position="29"/>
        <end position="331"/>
    </location>
</feature>
<dbReference type="InterPro" id="IPR038404">
    <property type="entry name" value="TRAP_DctP_sf"/>
</dbReference>
<name>A0A286G3Q1_9PROT</name>
<dbReference type="EMBL" id="OCNJ01000001">
    <property type="protein sequence ID" value="SOD89594.1"/>
    <property type="molecule type" value="Genomic_DNA"/>
</dbReference>
<evidence type="ECO:0000256" key="2">
    <source>
        <dbReference type="SAM" id="SignalP"/>
    </source>
</evidence>
<dbReference type="InterPro" id="IPR018389">
    <property type="entry name" value="DctP_fam"/>
</dbReference>
<dbReference type="OrthoDB" id="9783941at2"/>
<feature type="signal peptide" evidence="2">
    <location>
        <begin position="1"/>
        <end position="28"/>
    </location>
</feature>
<dbReference type="RefSeq" id="WP_097277172.1">
    <property type="nucleotide sequence ID" value="NZ_OCNJ01000001.1"/>
</dbReference>
<evidence type="ECO:0000313" key="3">
    <source>
        <dbReference type="EMBL" id="SOD89594.1"/>
    </source>
</evidence>
<dbReference type="NCBIfam" id="NF037995">
    <property type="entry name" value="TRAP_S1"/>
    <property type="match status" value="1"/>
</dbReference>
<dbReference type="Gene3D" id="3.40.190.170">
    <property type="entry name" value="Bacterial extracellular solute-binding protein, family 7"/>
    <property type="match status" value="1"/>
</dbReference>
<dbReference type="Pfam" id="PF03480">
    <property type="entry name" value="DctP"/>
    <property type="match status" value="1"/>
</dbReference>
<proteinExistence type="predicted"/>
<gene>
    <name evidence="3" type="ORF">SAMN05421508_101271</name>
</gene>
<dbReference type="PANTHER" id="PTHR33376:SF4">
    <property type="entry name" value="SIALIC ACID-BINDING PERIPLASMIC PROTEIN SIAP"/>
    <property type="match status" value="1"/>
</dbReference>
<protein>
    <submittedName>
        <fullName evidence="3">TRAP-type C4-dicarboxylate transport system, substrate-binding protein</fullName>
    </submittedName>
</protein>
<organism evidence="3 4">
    <name type="scientific">Caenispirillum bisanense</name>
    <dbReference type="NCBI Taxonomy" id="414052"/>
    <lineage>
        <taxon>Bacteria</taxon>
        <taxon>Pseudomonadati</taxon>
        <taxon>Pseudomonadota</taxon>
        <taxon>Alphaproteobacteria</taxon>
        <taxon>Rhodospirillales</taxon>
        <taxon>Novispirillaceae</taxon>
        <taxon>Caenispirillum</taxon>
    </lineage>
</organism>
<dbReference type="CDD" id="cd13602">
    <property type="entry name" value="PBP2_TRAP_BpDctp6_7"/>
    <property type="match status" value="1"/>
</dbReference>
<dbReference type="SUPFAM" id="SSF53850">
    <property type="entry name" value="Periplasmic binding protein-like II"/>
    <property type="match status" value="1"/>
</dbReference>